<name>A0A0C1DFY3_9SPHI</name>
<evidence type="ECO:0000313" key="2">
    <source>
        <dbReference type="Proteomes" id="UP000031246"/>
    </source>
</evidence>
<keyword evidence="2" id="KW-1185">Reference proteome</keyword>
<protein>
    <submittedName>
        <fullName evidence="1">Glycosyl transferase family 1</fullName>
    </submittedName>
</protein>
<sequence length="407" mass="45998">MAISNNRDIIIVGQQPWDTPIGSNCKDLALEFSKNNRVLYVNAPLDRKTSLLQRDTEGVKKRLRIIAGQEEALTEVSENLWVYYPQVIVESVNWIRVSALFRWLNKINNGRFSRSIQDAVKQLGFKNFILFNDNDIFRSFHLKELLKPAVSVYYSRDNVVATPYWKRHGSYMEPELIAKSDLCVANSVYLAGYCRKYNPNSFYVGQGCDLQLFSNGEALAVPDDLAAIKKPVLGYVGALLSIRLDEKILLHLAKERSDWNIVLVGPQDEDFSRSELHKLSNVFFLGPKKPEDLAAYIKGFDICLNPQVINPLTIGNYPRKIDEYLAMGKPTLATKTEAMDIFADHVYLADTKEDYLHLAEKALAEDSPALAQDRISFAATHTWEANARDIYKAIIAVEGGLITSKTL</sequence>
<reference evidence="1 2" key="1">
    <citation type="submission" date="2014-10" db="EMBL/GenBank/DDBJ databases">
        <title>Pedobacter Kyungheensis.</title>
        <authorList>
            <person name="Anderson B.M."/>
            <person name="Newman J.D."/>
        </authorList>
    </citation>
    <scope>NUCLEOTIDE SEQUENCE [LARGE SCALE GENOMIC DNA]</scope>
    <source>
        <strain evidence="1 2">KACC 16221</strain>
    </source>
</reference>
<dbReference type="SUPFAM" id="SSF53756">
    <property type="entry name" value="UDP-Glycosyltransferase/glycogen phosphorylase"/>
    <property type="match status" value="1"/>
</dbReference>
<dbReference type="Pfam" id="PF13692">
    <property type="entry name" value="Glyco_trans_1_4"/>
    <property type="match status" value="1"/>
</dbReference>
<keyword evidence="1" id="KW-0808">Transferase</keyword>
<dbReference type="Gene3D" id="3.40.50.2000">
    <property type="entry name" value="Glycogen Phosphorylase B"/>
    <property type="match status" value="1"/>
</dbReference>
<gene>
    <name evidence="1" type="ORF">OC25_01900</name>
</gene>
<organism evidence="1 2">
    <name type="scientific">Pedobacter kyungheensis</name>
    <dbReference type="NCBI Taxonomy" id="1069985"/>
    <lineage>
        <taxon>Bacteria</taxon>
        <taxon>Pseudomonadati</taxon>
        <taxon>Bacteroidota</taxon>
        <taxon>Sphingobacteriia</taxon>
        <taxon>Sphingobacteriales</taxon>
        <taxon>Sphingobacteriaceae</taxon>
        <taxon>Pedobacter</taxon>
    </lineage>
</organism>
<dbReference type="Proteomes" id="UP000031246">
    <property type="component" value="Unassembled WGS sequence"/>
</dbReference>
<comment type="caution">
    <text evidence="1">The sequence shown here is derived from an EMBL/GenBank/DDBJ whole genome shotgun (WGS) entry which is preliminary data.</text>
</comment>
<evidence type="ECO:0000313" key="1">
    <source>
        <dbReference type="EMBL" id="KIA96526.1"/>
    </source>
</evidence>
<dbReference type="AlphaFoldDB" id="A0A0C1DFY3"/>
<accession>A0A0C1DFY3</accession>
<dbReference type="EMBL" id="JSYN01000002">
    <property type="protein sequence ID" value="KIA96526.1"/>
    <property type="molecule type" value="Genomic_DNA"/>
</dbReference>
<dbReference type="Gene3D" id="3.40.50.11010">
    <property type="match status" value="1"/>
</dbReference>
<dbReference type="OrthoDB" id="9816564at2"/>
<dbReference type="GO" id="GO:0016740">
    <property type="term" value="F:transferase activity"/>
    <property type="evidence" value="ECO:0007669"/>
    <property type="project" value="UniProtKB-KW"/>
</dbReference>
<proteinExistence type="predicted"/>
<dbReference type="RefSeq" id="WP_039471126.1">
    <property type="nucleotide sequence ID" value="NZ_JSYN01000002.1"/>
</dbReference>